<accession>A0A848LZA0</accession>
<gene>
    <name evidence="2" type="ORF">HG543_52395</name>
</gene>
<dbReference type="InterPro" id="IPR028969">
    <property type="entry name" value="Imm52"/>
</dbReference>
<protein>
    <recommendedName>
        <fullName evidence="1">Immunity protein 52 domain-containing protein</fullName>
    </recommendedName>
</protein>
<evidence type="ECO:0000313" key="2">
    <source>
        <dbReference type="EMBL" id="NMO23405.1"/>
    </source>
</evidence>
<keyword evidence="3" id="KW-1185">Reference proteome</keyword>
<comment type="caution">
    <text evidence="2">The sequence shown here is derived from an EMBL/GenBank/DDBJ whole genome shotgun (WGS) entry which is preliminary data.</text>
</comment>
<organism evidence="2 3">
    <name type="scientific">Pyxidicoccus fallax</name>
    <dbReference type="NCBI Taxonomy" id="394095"/>
    <lineage>
        <taxon>Bacteria</taxon>
        <taxon>Pseudomonadati</taxon>
        <taxon>Myxococcota</taxon>
        <taxon>Myxococcia</taxon>
        <taxon>Myxococcales</taxon>
        <taxon>Cystobacterineae</taxon>
        <taxon>Myxococcaceae</taxon>
        <taxon>Pyxidicoccus</taxon>
    </lineage>
</organism>
<evidence type="ECO:0000259" key="1">
    <source>
        <dbReference type="Pfam" id="PF15579"/>
    </source>
</evidence>
<feature type="domain" description="Immunity protein 52" evidence="1">
    <location>
        <begin position="3"/>
        <end position="233"/>
    </location>
</feature>
<dbReference type="AlphaFoldDB" id="A0A848LZA0"/>
<sequence>MNETWYAGAYWLGRKESAEACARRAETFFRSVGRCDPSWSRWCEAAESFEASRLLPFEPDVANLTRMFGRRENQEPGDGVSLWAWAGERRDEVTGVSLRCGSASHQTSAVCLLKPPSYGPVAERVVSAGVMKAVLRSMAVAWEPEWAVATSDNHRDMVSGRARAGTFVGWMMYFSRRRGEVPPLPKPVEVEPVEGLGTLVVLTPDRFSASNPEHVELAEQVREALRCAKLLGALRPWRPSTYSGR</sequence>
<reference evidence="2 3" key="1">
    <citation type="submission" date="2020-04" db="EMBL/GenBank/DDBJ databases">
        <title>Draft genome of Pyxidicoccus fallax type strain.</title>
        <authorList>
            <person name="Whitworth D.E."/>
        </authorList>
    </citation>
    <scope>NUCLEOTIDE SEQUENCE [LARGE SCALE GENOMIC DNA]</scope>
    <source>
        <strain evidence="2 3">DSM 14698</strain>
    </source>
</reference>
<dbReference type="RefSeq" id="WP_169352482.1">
    <property type="nucleotide sequence ID" value="NZ_JABBJJ010000604.1"/>
</dbReference>
<proteinExistence type="predicted"/>
<name>A0A848LZA0_9BACT</name>
<dbReference type="Proteomes" id="UP000518300">
    <property type="component" value="Unassembled WGS sequence"/>
</dbReference>
<dbReference type="Pfam" id="PF15579">
    <property type="entry name" value="Imm52"/>
    <property type="match status" value="1"/>
</dbReference>
<dbReference type="EMBL" id="JABBJJ010000604">
    <property type="protein sequence ID" value="NMO23405.1"/>
    <property type="molecule type" value="Genomic_DNA"/>
</dbReference>
<evidence type="ECO:0000313" key="3">
    <source>
        <dbReference type="Proteomes" id="UP000518300"/>
    </source>
</evidence>